<gene>
    <name evidence="1" type="ORF">MRB53_019343</name>
</gene>
<reference evidence="1 2" key="1">
    <citation type="journal article" date="2022" name="Hortic Res">
        <title>A haplotype resolved chromosomal level avocado genome allows analysis of novel avocado genes.</title>
        <authorList>
            <person name="Nath O."/>
            <person name="Fletcher S.J."/>
            <person name="Hayward A."/>
            <person name="Shaw L.M."/>
            <person name="Masouleh A.K."/>
            <person name="Furtado A."/>
            <person name="Henry R.J."/>
            <person name="Mitter N."/>
        </authorList>
    </citation>
    <scope>NUCLEOTIDE SEQUENCE [LARGE SCALE GENOMIC DNA]</scope>
    <source>
        <strain evidence="2">cv. Hass</strain>
    </source>
</reference>
<name>A0ACC2KXN6_PERAE</name>
<organism evidence="1 2">
    <name type="scientific">Persea americana</name>
    <name type="common">Avocado</name>
    <dbReference type="NCBI Taxonomy" id="3435"/>
    <lineage>
        <taxon>Eukaryota</taxon>
        <taxon>Viridiplantae</taxon>
        <taxon>Streptophyta</taxon>
        <taxon>Embryophyta</taxon>
        <taxon>Tracheophyta</taxon>
        <taxon>Spermatophyta</taxon>
        <taxon>Magnoliopsida</taxon>
        <taxon>Magnoliidae</taxon>
        <taxon>Laurales</taxon>
        <taxon>Lauraceae</taxon>
        <taxon>Persea</taxon>
    </lineage>
</organism>
<evidence type="ECO:0000313" key="1">
    <source>
        <dbReference type="EMBL" id="KAJ8626036.1"/>
    </source>
</evidence>
<proteinExistence type="predicted"/>
<evidence type="ECO:0000313" key="2">
    <source>
        <dbReference type="Proteomes" id="UP001234297"/>
    </source>
</evidence>
<keyword evidence="2" id="KW-1185">Reference proteome</keyword>
<protein>
    <submittedName>
        <fullName evidence="1">Uncharacterized protein</fullName>
    </submittedName>
</protein>
<accession>A0ACC2KXN6</accession>
<dbReference type="EMBL" id="CM056814">
    <property type="protein sequence ID" value="KAJ8626036.1"/>
    <property type="molecule type" value="Genomic_DNA"/>
</dbReference>
<sequence length="121" mass="13647">MLAERGPQITAIPQPLRTYLMLDIIFRHVPRAKTSTDSGVSLSLPSINKQKKLSSLSHSFCKKIPKTRKTLVPLQLLRLLVFLYLCKTLTRSHRPALKRVSSELAIAISSSFLLCVLFMVK</sequence>
<dbReference type="Proteomes" id="UP001234297">
    <property type="component" value="Chromosome 6"/>
</dbReference>
<comment type="caution">
    <text evidence="1">The sequence shown here is derived from an EMBL/GenBank/DDBJ whole genome shotgun (WGS) entry which is preliminary data.</text>
</comment>